<reference evidence="1 2" key="1">
    <citation type="submission" date="2016-10" db="EMBL/GenBank/DDBJ databases">
        <authorList>
            <person name="de Groot N.N."/>
        </authorList>
    </citation>
    <scope>NUCLEOTIDE SEQUENCE [LARGE SCALE GENOMIC DNA]</scope>
    <source>
        <strain evidence="1 2">DSM 44945</strain>
    </source>
</reference>
<sequence>MSGKKRFLLRLDPELYAVLEKWAADELRSVNAQIEFLLKSAAVRAGRWKGRDKSTKDES</sequence>
<organism evidence="1 2">
    <name type="scientific">Planifilum fulgidum</name>
    <dbReference type="NCBI Taxonomy" id="201973"/>
    <lineage>
        <taxon>Bacteria</taxon>
        <taxon>Bacillati</taxon>
        <taxon>Bacillota</taxon>
        <taxon>Bacilli</taxon>
        <taxon>Bacillales</taxon>
        <taxon>Thermoactinomycetaceae</taxon>
        <taxon>Planifilum</taxon>
    </lineage>
</organism>
<dbReference type="AlphaFoldDB" id="A0A1I2MN78"/>
<keyword evidence="2" id="KW-1185">Reference proteome</keyword>
<dbReference type="Gene3D" id="1.10.1220.10">
    <property type="entry name" value="Met repressor-like"/>
    <property type="match status" value="1"/>
</dbReference>
<dbReference type="EMBL" id="FOOK01000009">
    <property type="protein sequence ID" value="SFF93025.1"/>
    <property type="molecule type" value="Genomic_DNA"/>
</dbReference>
<dbReference type="STRING" id="201973.SAMN04488025_10926"/>
<dbReference type="OrthoDB" id="9812601at2"/>
<dbReference type="InterPro" id="IPR013321">
    <property type="entry name" value="Arc_rbn_hlx_hlx"/>
</dbReference>
<dbReference type="RefSeq" id="WP_092037259.1">
    <property type="nucleotide sequence ID" value="NZ_FOOK01000009.1"/>
</dbReference>
<name>A0A1I2MN78_9BACL</name>
<evidence type="ECO:0008006" key="3">
    <source>
        <dbReference type="Google" id="ProtNLM"/>
    </source>
</evidence>
<dbReference type="GO" id="GO:0006355">
    <property type="term" value="P:regulation of DNA-templated transcription"/>
    <property type="evidence" value="ECO:0007669"/>
    <property type="project" value="InterPro"/>
</dbReference>
<protein>
    <recommendedName>
        <fullName evidence="3">CopG-like ribbon-helix-helix domain-containing protein</fullName>
    </recommendedName>
</protein>
<evidence type="ECO:0000313" key="2">
    <source>
        <dbReference type="Proteomes" id="UP000198661"/>
    </source>
</evidence>
<dbReference type="InterPro" id="IPR010985">
    <property type="entry name" value="Ribbon_hlx_hlx"/>
</dbReference>
<proteinExistence type="predicted"/>
<evidence type="ECO:0000313" key="1">
    <source>
        <dbReference type="EMBL" id="SFF93025.1"/>
    </source>
</evidence>
<dbReference type="Proteomes" id="UP000198661">
    <property type="component" value="Unassembled WGS sequence"/>
</dbReference>
<gene>
    <name evidence="1" type="ORF">SAMN04488025_10926</name>
</gene>
<accession>A0A1I2MN78</accession>
<dbReference type="SUPFAM" id="SSF47598">
    <property type="entry name" value="Ribbon-helix-helix"/>
    <property type="match status" value="1"/>
</dbReference>